<dbReference type="CDD" id="cd00067">
    <property type="entry name" value="GAL4"/>
    <property type="match status" value="1"/>
</dbReference>
<evidence type="ECO:0000256" key="2">
    <source>
        <dbReference type="ARBA" id="ARBA00023125"/>
    </source>
</evidence>
<dbReference type="Gene3D" id="4.10.240.10">
    <property type="entry name" value="Zn(2)-C6 fungal-type DNA-binding domain"/>
    <property type="match status" value="1"/>
</dbReference>
<gene>
    <name evidence="7" type="ORF">PSALAMII_LOCUS4926</name>
</gene>
<comment type="caution">
    <text evidence="7">The sequence shown here is derived from an EMBL/GenBank/DDBJ whole genome shotgun (WGS) entry which is preliminary data.</text>
</comment>
<evidence type="ECO:0000256" key="4">
    <source>
        <dbReference type="ARBA" id="ARBA00023242"/>
    </source>
</evidence>
<evidence type="ECO:0000313" key="8">
    <source>
        <dbReference type="Proteomes" id="UP001152592"/>
    </source>
</evidence>
<dbReference type="PROSITE" id="PS50048">
    <property type="entry name" value="ZN2_CY6_FUNGAL_2"/>
    <property type="match status" value="1"/>
</dbReference>
<dbReference type="SUPFAM" id="SSF57701">
    <property type="entry name" value="Zn2/Cys6 DNA-binding domain"/>
    <property type="match status" value="1"/>
</dbReference>
<keyword evidence="1" id="KW-0805">Transcription regulation</keyword>
<feature type="compositionally biased region" description="Polar residues" evidence="5">
    <location>
        <begin position="679"/>
        <end position="699"/>
    </location>
</feature>
<keyword evidence="2" id="KW-0238">DNA-binding</keyword>
<proteinExistence type="predicted"/>
<feature type="compositionally biased region" description="Polar residues" evidence="5">
    <location>
        <begin position="662"/>
        <end position="671"/>
    </location>
</feature>
<evidence type="ECO:0000313" key="7">
    <source>
        <dbReference type="EMBL" id="CAG8373763.1"/>
    </source>
</evidence>
<keyword evidence="4" id="KW-0539">Nucleus</keyword>
<evidence type="ECO:0000256" key="3">
    <source>
        <dbReference type="ARBA" id="ARBA00023163"/>
    </source>
</evidence>
<dbReference type="PROSITE" id="PS00463">
    <property type="entry name" value="ZN2_CY6_FUNGAL_1"/>
    <property type="match status" value="1"/>
</dbReference>
<dbReference type="InterPro" id="IPR036864">
    <property type="entry name" value="Zn2-C6_fun-type_DNA-bd_sf"/>
</dbReference>
<sequence>MLVCSFSLKLITSKMADTFDMSNEPAPKRRKVRKGTRSCWECRRRKEKCTFGSCADVCIKCHRRGTKCIAQELPDEASDSVNQVLKTGDRVARVEALVDQLCKQRVDNARFPIHAMSGEENETLAHNIPTPHSSNFLSPSVHNSSGPSEEEPAGFGILQGNPKVPKTHQSWVSSCKFNELSQTLHQLLPSPEDTDRIIEYCGDISTLFFQMSATPYDELDRDGSISPESLFTRPSPTAHPVLIARYMLYIANLLQHNHPTLHPISNELSESPRKIMDRLTHGVSSLVISNDDIIACVEGLECMLIESWFQVNGGNLRKALITIRRALTIAQLMGYHRPAGHIKCRVVDPQTKAHPRFLWFRCVFLERHICNMLGLPQTTLDHSMASRESLGNDIPMGCLERIHCVVASRILERHHSSQPFHDYSTTKEIDEDLKKAAAKLPCKWWLTPNLAMVKDRPDALFWEMRKLFHQLFHFNLLIQLHLPYMISSSVDQNSNYSRVACANAAREVLSRFLAFRNFNKFASSCRTYDFFGLMAGLTLLIAHLDSYRRAAAIAASSPGQQVMTPEDLLAHQRPNDRALIEQIQENIEKASQLDGDALSTESSHLLQRLMKIEAEAADNNVSFTRDLPSETLIELYKSDEHHVHLHVPYLGTVQVTHSGVISKLPTHSTNPRGVENDTESTLESTMDASGKQAHSSGSLNAVPRAELPTSDNLEGSSHVDSSIESATNLYPHVEIPTSPQFNSMNNYVAQGVQDPLFTAGTDDWAFQGVDMAFFDNLMRWSDDGGMA</sequence>
<evidence type="ECO:0000256" key="1">
    <source>
        <dbReference type="ARBA" id="ARBA00023015"/>
    </source>
</evidence>
<dbReference type="PANTHER" id="PTHR47840:SF1">
    <property type="entry name" value="ZN(II)2CYS6 TRANSCRIPTION FACTOR (EUROFUNG)"/>
    <property type="match status" value="1"/>
</dbReference>
<evidence type="ECO:0000259" key="6">
    <source>
        <dbReference type="PROSITE" id="PS50048"/>
    </source>
</evidence>
<organism evidence="7 8">
    <name type="scientific">Penicillium salamii</name>
    <dbReference type="NCBI Taxonomy" id="1612424"/>
    <lineage>
        <taxon>Eukaryota</taxon>
        <taxon>Fungi</taxon>
        <taxon>Dikarya</taxon>
        <taxon>Ascomycota</taxon>
        <taxon>Pezizomycotina</taxon>
        <taxon>Eurotiomycetes</taxon>
        <taxon>Eurotiomycetidae</taxon>
        <taxon>Eurotiales</taxon>
        <taxon>Aspergillaceae</taxon>
        <taxon>Penicillium</taxon>
    </lineage>
</organism>
<evidence type="ECO:0000256" key="5">
    <source>
        <dbReference type="SAM" id="MobiDB-lite"/>
    </source>
</evidence>
<keyword evidence="3" id="KW-0804">Transcription</keyword>
<name>A0A9W4NJ80_9EURO</name>
<dbReference type="EMBL" id="CAJVPD010000229">
    <property type="protein sequence ID" value="CAG8373763.1"/>
    <property type="molecule type" value="Genomic_DNA"/>
</dbReference>
<dbReference type="Proteomes" id="UP001152592">
    <property type="component" value="Unassembled WGS sequence"/>
</dbReference>
<dbReference type="AlphaFoldDB" id="A0A9W4NJ80"/>
<feature type="domain" description="Zn(2)-C6 fungal-type" evidence="6">
    <location>
        <begin position="38"/>
        <end position="70"/>
    </location>
</feature>
<dbReference type="OrthoDB" id="5580261at2759"/>
<dbReference type="GO" id="GO:0003677">
    <property type="term" value="F:DNA binding"/>
    <property type="evidence" value="ECO:0007669"/>
    <property type="project" value="UniProtKB-KW"/>
</dbReference>
<dbReference type="GO" id="GO:0008270">
    <property type="term" value="F:zinc ion binding"/>
    <property type="evidence" value="ECO:0007669"/>
    <property type="project" value="InterPro"/>
</dbReference>
<feature type="region of interest" description="Disordered" evidence="5">
    <location>
        <begin position="662"/>
        <end position="719"/>
    </location>
</feature>
<reference evidence="7" key="1">
    <citation type="submission" date="2021-07" db="EMBL/GenBank/DDBJ databases">
        <authorList>
            <person name="Branca A.L. A."/>
        </authorList>
    </citation>
    <scope>NUCLEOTIDE SEQUENCE</scope>
</reference>
<accession>A0A9W4NJ80</accession>
<dbReference type="CDD" id="cd12148">
    <property type="entry name" value="fungal_TF_MHR"/>
    <property type="match status" value="1"/>
</dbReference>
<protein>
    <recommendedName>
        <fullName evidence="6">Zn(2)-C6 fungal-type domain-containing protein</fullName>
    </recommendedName>
</protein>
<dbReference type="InterPro" id="IPR001138">
    <property type="entry name" value="Zn2Cys6_DnaBD"/>
</dbReference>
<feature type="compositionally biased region" description="Polar residues" evidence="5">
    <location>
        <begin position="709"/>
        <end position="719"/>
    </location>
</feature>
<dbReference type="GO" id="GO:0000981">
    <property type="term" value="F:DNA-binding transcription factor activity, RNA polymerase II-specific"/>
    <property type="evidence" value="ECO:0007669"/>
    <property type="project" value="InterPro"/>
</dbReference>
<dbReference type="PANTHER" id="PTHR47840">
    <property type="entry name" value="ZN(II)2CYS6 TRANSCRIPTION FACTOR (EUROFUNG)-RELATED"/>
    <property type="match status" value="1"/>
</dbReference>